<gene>
    <name evidence="18" type="primary">6048053</name>
    <name evidence="17" type="ORF">CpipJ_CPIJ014940</name>
</gene>
<dbReference type="GO" id="GO:0020037">
    <property type="term" value="F:heme binding"/>
    <property type="evidence" value="ECO:0007669"/>
    <property type="project" value="InterPro"/>
</dbReference>
<proteinExistence type="inferred from homology"/>
<accession>B0X5V3</accession>
<evidence type="ECO:0000256" key="14">
    <source>
        <dbReference type="PIRSR" id="PIRSR602401-1"/>
    </source>
</evidence>
<dbReference type="GO" id="GO:0006805">
    <property type="term" value="P:xenobiotic metabolic process"/>
    <property type="evidence" value="ECO:0007669"/>
    <property type="project" value="TreeGrafter"/>
</dbReference>
<feature type="chain" id="PRO_5011408987" evidence="16">
    <location>
        <begin position="22"/>
        <end position="483"/>
    </location>
</feature>
<dbReference type="EMBL" id="DS232396">
    <property type="protein sequence ID" value="EDS41084.1"/>
    <property type="molecule type" value="Genomic_DNA"/>
</dbReference>
<evidence type="ECO:0000313" key="17">
    <source>
        <dbReference type="EMBL" id="EDS41084.1"/>
    </source>
</evidence>
<dbReference type="FunCoup" id="B0X5V3">
    <property type="interactions" value="27"/>
</dbReference>
<evidence type="ECO:0000256" key="15">
    <source>
        <dbReference type="RuleBase" id="RU000461"/>
    </source>
</evidence>
<evidence type="ECO:0000256" key="12">
    <source>
        <dbReference type="ARBA" id="ARBA00023033"/>
    </source>
</evidence>
<keyword evidence="10 15" id="KW-0560">Oxidoreductase</keyword>
<dbReference type="STRING" id="7176.B0X5V3"/>
<comment type="function">
    <text evidence="2">May be involved in the metabolism of insect hormones and in the breakdown of synthetic insecticides.</text>
</comment>
<comment type="similarity">
    <text evidence="5 15">Belongs to the cytochrome P450 family.</text>
</comment>
<keyword evidence="7 14" id="KW-0479">Metal-binding</keyword>
<dbReference type="VEuPathDB" id="VectorBase:CPIJ014940"/>
<reference evidence="17" key="1">
    <citation type="submission" date="2007-03" db="EMBL/GenBank/DDBJ databases">
        <title>Annotation of Culex pipiens quinquefasciatus.</title>
        <authorList>
            <consortium name="The Broad Institute Genome Sequencing Platform"/>
            <person name="Atkinson P.W."/>
            <person name="Hemingway J."/>
            <person name="Christensen B.M."/>
            <person name="Higgs S."/>
            <person name="Kodira C."/>
            <person name="Hannick L."/>
            <person name="Megy K."/>
            <person name="O'Leary S."/>
            <person name="Pearson M."/>
            <person name="Haas B.J."/>
            <person name="Mauceli E."/>
            <person name="Wortman J.R."/>
            <person name="Lee N.H."/>
            <person name="Guigo R."/>
            <person name="Stanke M."/>
            <person name="Alvarado L."/>
            <person name="Amedeo P."/>
            <person name="Antoine C.H."/>
            <person name="Arensburger P."/>
            <person name="Bidwell S.L."/>
            <person name="Crawford M."/>
            <person name="Camaro F."/>
            <person name="Devon K."/>
            <person name="Engels R."/>
            <person name="Hammond M."/>
            <person name="Howarth C."/>
            <person name="Koehrsen M."/>
            <person name="Lawson D."/>
            <person name="Montgomery P."/>
            <person name="Nene V."/>
            <person name="Nusbaum C."/>
            <person name="Puiu D."/>
            <person name="Romero-Severson J."/>
            <person name="Severson D.W."/>
            <person name="Shumway M."/>
            <person name="Sisk P."/>
            <person name="Stolte C."/>
            <person name="Zeng Q."/>
            <person name="Eisenstadt E."/>
            <person name="Fraser-Liggett C."/>
            <person name="Strausberg R."/>
            <person name="Galagan J."/>
            <person name="Birren B."/>
            <person name="Collins F.H."/>
        </authorList>
    </citation>
    <scope>NUCLEOTIDE SEQUENCE [LARGE SCALE GENOMIC DNA]</scope>
    <source>
        <strain evidence="17">JHB</strain>
    </source>
</reference>
<dbReference type="GO" id="GO:0016712">
    <property type="term" value="F:oxidoreductase activity, acting on paired donors, with incorporation or reduction of molecular oxygen, reduced flavin or flavoprotein as one donor, and incorporation of one atom of oxygen"/>
    <property type="evidence" value="ECO:0007669"/>
    <property type="project" value="TreeGrafter"/>
</dbReference>
<evidence type="ECO:0000313" key="19">
    <source>
        <dbReference type="Proteomes" id="UP000002320"/>
    </source>
</evidence>
<dbReference type="InterPro" id="IPR050182">
    <property type="entry name" value="Cytochrome_P450_fam2"/>
</dbReference>
<dbReference type="OrthoDB" id="3934656at2759"/>
<evidence type="ECO:0000256" key="13">
    <source>
        <dbReference type="ARBA" id="ARBA00023136"/>
    </source>
</evidence>
<dbReference type="eggNOG" id="KOG0156">
    <property type="taxonomic scope" value="Eukaryota"/>
</dbReference>
<evidence type="ECO:0000256" key="1">
    <source>
        <dbReference type="ARBA" id="ARBA00001971"/>
    </source>
</evidence>
<evidence type="ECO:0000256" key="8">
    <source>
        <dbReference type="ARBA" id="ARBA00022824"/>
    </source>
</evidence>
<dbReference type="AlphaFoldDB" id="B0X5V3"/>
<dbReference type="InterPro" id="IPR002401">
    <property type="entry name" value="Cyt_P450_E_grp-I"/>
</dbReference>
<dbReference type="FunFam" id="1.10.630.10:FF:000238">
    <property type="entry name" value="Cytochrome P450 2A6"/>
    <property type="match status" value="1"/>
</dbReference>
<dbReference type="Proteomes" id="UP000002320">
    <property type="component" value="Unassembled WGS sequence"/>
</dbReference>
<dbReference type="VEuPathDB" id="VectorBase:CQUJHB011805"/>
<dbReference type="InterPro" id="IPR001128">
    <property type="entry name" value="Cyt_P450"/>
</dbReference>
<comment type="subcellular location">
    <subcellularLocation>
        <location evidence="4">Endoplasmic reticulum membrane</location>
        <topology evidence="4">Peripheral membrane protein</topology>
    </subcellularLocation>
    <subcellularLocation>
        <location evidence="3">Microsome membrane</location>
        <topology evidence="3">Peripheral membrane protein</topology>
    </subcellularLocation>
</comment>
<dbReference type="Pfam" id="PF00067">
    <property type="entry name" value="p450"/>
    <property type="match status" value="1"/>
</dbReference>
<evidence type="ECO:0000256" key="10">
    <source>
        <dbReference type="ARBA" id="ARBA00023002"/>
    </source>
</evidence>
<dbReference type="OMA" id="TIRNHYE"/>
<dbReference type="KEGG" id="cqu:CpipJ_CPIJ014940"/>
<keyword evidence="12 15" id="KW-0503">Monooxygenase</keyword>
<keyword evidence="8" id="KW-0256">Endoplasmic reticulum</keyword>
<keyword evidence="11 14" id="KW-0408">Iron</keyword>
<evidence type="ECO:0000256" key="9">
    <source>
        <dbReference type="ARBA" id="ARBA00022848"/>
    </source>
</evidence>
<evidence type="ECO:0000256" key="4">
    <source>
        <dbReference type="ARBA" id="ARBA00004406"/>
    </source>
</evidence>
<feature type="binding site" description="axial binding residue" evidence="14">
    <location>
        <position position="428"/>
    </location>
    <ligand>
        <name>heme</name>
        <dbReference type="ChEBI" id="CHEBI:30413"/>
    </ligand>
    <ligandPart>
        <name>Fe</name>
        <dbReference type="ChEBI" id="CHEBI:18248"/>
    </ligandPart>
</feature>
<evidence type="ECO:0000256" key="16">
    <source>
        <dbReference type="SAM" id="SignalP"/>
    </source>
</evidence>
<dbReference type="SUPFAM" id="SSF48264">
    <property type="entry name" value="Cytochrome P450"/>
    <property type="match status" value="1"/>
</dbReference>
<dbReference type="PRINTS" id="PR00463">
    <property type="entry name" value="EP450I"/>
</dbReference>
<evidence type="ECO:0000256" key="7">
    <source>
        <dbReference type="ARBA" id="ARBA00022723"/>
    </source>
</evidence>
<dbReference type="GO" id="GO:0005789">
    <property type="term" value="C:endoplasmic reticulum membrane"/>
    <property type="evidence" value="ECO:0007669"/>
    <property type="project" value="UniProtKB-SubCell"/>
</dbReference>
<protein>
    <submittedName>
        <fullName evidence="17">Cytochrome P450 2L1</fullName>
    </submittedName>
</protein>
<keyword evidence="16" id="KW-0732">Signal</keyword>
<dbReference type="Gene3D" id="1.10.630.10">
    <property type="entry name" value="Cytochrome P450"/>
    <property type="match status" value="1"/>
</dbReference>
<dbReference type="GO" id="GO:0005506">
    <property type="term" value="F:iron ion binding"/>
    <property type="evidence" value="ECO:0007669"/>
    <property type="project" value="InterPro"/>
</dbReference>
<evidence type="ECO:0000256" key="5">
    <source>
        <dbReference type="ARBA" id="ARBA00010617"/>
    </source>
</evidence>
<evidence type="ECO:0000256" key="11">
    <source>
        <dbReference type="ARBA" id="ARBA00023004"/>
    </source>
</evidence>
<keyword evidence="9" id="KW-0492">Microsome</keyword>
<comment type="cofactor">
    <cofactor evidence="1 14">
        <name>heme</name>
        <dbReference type="ChEBI" id="CHEBI:30413"/>
    </cofactor>
</comment>
<evidence type="ECO:0000256" key="2">
    <source>
        <dbReference type="ARBA" id="ARBA00003690"/>
    </source>
</evidence>
<evidence type="ECO:0000313" key="18">
    <source>
        <dbReference type="EnsemblMetazoa" id="CPIJ014940-PA"/>
    </source>
</evidence>
<evidence type="ECO:0000256" key="6">
    <source>
        <dbReference type="ARBA" id="ARBA00022617"/>
    </source>
</evidence>
<dbReference type="EnsemblMetazoa" id="CPIJ014940-RA">
    <property type="protein sequence ID" value="CPIJ014940-PA"/>
    <property type="gene ID" value="CPIJ014940"/>
</dbReference>
<name>B0X5V3_CULQU</name>
<feature type="signal peptide" evidence="16">
    <location>
        <begin position="1"/>
        <end position="21"/>
    </location>
</feature>
<organism>
    <name type="scientific">Culex quinquefasciatus</name>
    <name type="common">Southern house mosquito</name>
    <name type="synonym">Culex pungens</name>
    <dbReference type="NCBI Taxonomy" id="7176"/>
    <lineage>
        <taxon>Eukaryota</taxon>
        <taxon>Metazoa</taxon>
        <taxon>Ecdysozoa</taxon>
        <taxon>Arthropoda</taxon>
        <taxon>Hexapoda</taxon>
        <taxon>Insecta</taxon>
        <taxon>Pterygota</taxon>
        <taxon>Neoptera</taxon>
        <taxon>Endopterygota</taxon>
        <taxon>Diptera</taxon>
        <taxon>Nematocera</taxon>
        <taxon>Culicoidea</taxon>
        <taxon>Culicidae</taxon>
        <taxon>Culicinae</taxon>
        <taxon>Culicini</taxon>
        <taxon>Culex</taxon>
        <taxon>Culex</taxon>
    </lineage>
</organism>
<keyword evidence="19" id="KW-1185">Reference proteome</keyword>
<reference evidence="18" key="2">
    <citation type="submission" date="2020-05" db="UniProtKB">
        <authorList>
            <consortium name="EnsemblMetazoa"/>
        </authorList>
    </citation>
    <scope>IDENTIFICATION</scope>
    <source>
        <strain evidence="18">JHB</strain>
    </source>
</reference>
<evidence type="ECO:0000256" key="3">
    <source>
        <dbReference type="ARBA" id="ARBA00004174"/>
    </source>
</evidence>
<dbReference type="GO" id="GO:0006082">
    <property type="term" value="P:organic acid metabolic process"/>
    <property type="evidence" value="ECO:0007669"/>
    <property type="project" value="TreeGrafter"/>
</dbReference>
<dbReference type="GO" id="GO:0008395">
    <property type="term" value="F:steroid hydroxylase activity"/>
    <property type="evidence" value="ECO:0007669"/>
    <property type="project" value="TreeGrafter"/>
</dbReference>
<keyword evidence="6 14" id="KW-0349">Heme</keyword>
<sequence>MWWFLLGIVLVSLTVFDSIKPADYPPGPRWIPWFGTTFVVQKLSKKLGGLHEVFKYLSQKHQSPVVGLRFGKELTVGIRGYDLAKEALTGDDLLGRPDNFFIRLRTDGERLGLTFTDGKLWEEHRSFIMRTLKEVGYGRSRMEELIQKEAIELKQTYSQRINSTSSTLPTAVAKCIERQRIERDDNRLQMLLKLLRKRSGQFDLAGGLLNQMPWLRFLAPNWSGYNLVVDFNRQLMEFFAETIRNHYETYTDTKSSNDLIYAYIREFRNQGHNPGTTFTEKQMLMTILDLFLAGGLNTSTVTDLLLLMMVVRPDIQAKVHQEIDNHLNPIRWSDRSQLPFVEAVIMEVQRFFPTAAFGGPRRAVHDFNIGGYRIPKNTTVFVDLESVHHDEAYWKDPEVFRPERFLDEGGHLVTCDRLLPFSLGKRKCPGDGLAKTTIFLFFVELLRNFELSLPEGAEVPSTELVPGRIYMPKPYWIIFSRRS</sequence>
<dbReference type="PROSITE" id="PS00086">
    <property type="entry name" value="CYTOCHROME_P450"/>
    <property type="match status" value="1"/>
</dbReference>
<keyword evidence="13" id="KW-0472">Membrane</keyword>
<dbReference type="InterPro" id="IPR017972">
    <property type="entry name" value="Cyt_P450_CS"/>
</dbReference>
<dbReference type="InParanoid" id="B0X5V3"/>
<dbReference type="PANTHER" id="PTHR24300:SF376">
    <property type="entry name" value="CYTOCHROME P450 15A1"/>
    <property type="match status" value="1"/>
</dbReference>
<dbReference type="PANTHER" id="PTHR24300">
    <property type="entry name" value="CYTOCHROME P450 508A4-RELATED"/>
    <property type="match status" value="1"/>
</dbReference>
<dbReference type="InterPro" id="IPR036396">
    <property type="entry name" value="Cyt_P450_sf"/>
</dbReference>
<dbReference type="PRINTS" id="PR00385">
    <property type="entry name" value="P450"/>
</dbReference>
<dbReference type="HOGENOM" id="CLU_001570_22_0_1"/>